<dbReference type="KEGG" id="anf:AQPE_2358"/>
<name>A0A5K7S9E1_9BACT</name>
<gene>
    <name evidence="2" type="ORF">AQPE_2358</name>
</gene>
<dbReference type="RefSeq" id="WP_318351124.1">
    <property type="nucleotide sequence ID" value="NZ_AP018694.1"/>
</dbReference>
<keyword evidence="3" id="KW-1185">Reference proteome</keyword>
<dbReference type="SUPFAM" id="SSF141452">
    <property type="entry name" value="Hcp1-like"/>
    <property type="match status" value="1"/>
</dbReference>
<accession>A0A5K7S9E1</accession>
<evidence type="ECO:0000313" key="2">
    <source>
        <dbReference type="EMBL" id="BBE18198.1"/>
    </source>
</evidence>
<proteinExistence type="predicted"/>
<evidence type="ECO:0000256" key="1">
    <source>
        <dbReference type="SAM" id="SignalP"/>
    </source>
</evidence>
<keyword evidence="1" id="KW-0732">Signal</keyword>
<dbReference type="AlphaFoldDB" id="A0A5K7S9E1"/>
<evidence type="ECO:0000313" key="3">
    <source>
        <dbReference type="Proteomes" id="UP001193389"/>
    </source>
</evidence>
<dbReference type="InterPro" id="IPR036624">
    <property type="entry name" value="Hcp1-lik_sf"/>
</dbReference>
<dbReference type="EMBL" id="AP018694">
    <property type="protein sequence ID" value="BBE18198.1"/>
    <property type="molecule type" value="Genomic_DNA"/>
</dbReference>
<dbReference type="InterPro" id="IPR008514">
    <property type="entry name" value="T6SS_Hcp"/>
</dbReference>
<protein>
    <submittedName>
        <fullName evidence="2">Uncharacterized protein</fullName>
    </submittedName>
</protein>
<organism evidence="2 3">
    <name type="scientific">Aquipluma nitroreducens</name>
    <dbReference type="NCBI Taxonomy" id="2010828"/>
    <lineage>
        <taxon>Bacteria</taxon>
        <taxon>Pseudomonadati</taxon>
        <taxon>Bacteroidota</taxon>
        <taxon>Bacteroidia</taxon>
        <taxon>Marinilabiliales</taxon>
        <taxon>Prolixibacteraceae</taxon>
        <taxon>Aquipluma</taxon>
    </lineage>
</organism>
<dbReference type="Gene3D" id="2.30.110.20">
    <property type="entry name" value="Hcp1-like"/>
    <property type="match status" value="1"/>
</dbReference>
<dbReference type="Pfam" id="PF05638">
    <property type="entry name" value="T6SS_HCP"/>
    <property type="match status" value="1"/>
</dbReference>
<reference evidence="2" key="1">
    <citation type="journal article" date="2020" name="Int. J. Syst. Evol. Microbiol.">
        <title>Aquipluma nitroreducens gen. nov. sp. nov., a novel facultatively anaerobic bacterium isolated from a freshwater lake.</title>
        <authorList>
            <person name="Watanabe M."/>
            <person name="Kojima H."/>
            <person name="Fukui M."/>
        </authorList>
    </citation>
    <scope>NUCLEOTIDE SEQUENCE</scope>
    <source>
        <strain evidence="2">MeG22</strain>
    </source>
</reference>
<feature type="signal peptide" evidence="1">
    <location>
        <begin position="1"/>
        <end position="23"/>
    </location>
</feature>
<sequence length="198" mass="21194">MKRQIFTLLAVIVTVSLSSGLYAQNASLNTTRSNIKNNKSSVDSPGACVGKIRCTDGSCVISFEQDIVSPRDAASGLPTGKRMHKPFVITKELDRSSPAAIRESPTKASTGKASYSDLSVVFTCNGRTTKLPVINGQITLPTDGKDDDCDLVVSWSWGESNAGTGVAKRYEATFNLAVENGEYMASKHTKTGHVTLMK</sequence>
<feature type="chain" id="PRO_5024423894" evidence="1">
    <location>
        <begin position="24"/>
        <end position="198"/>
    </location>
</feature>
<dbReference type="Proteomes" id="UP001193389">
    <property type="component" value="Chromosome"/>
</dbReference>